<dbReference type="Proteomes" id="UP000789405">
    <property type="component" value="Unassembled WGS sequence"/>
</dbReference>
<reference evidence="3" key="1">
    <citation type="submission" date="2021-06" db="EMBL/GenBank/DDBJ databases">
        <authorList>
            <person name="Kallberg Y."/>
            <person name="Tangrot J."/>
            <person name="Rosling A."/>
        </authorList>
    </citation>
    <scope>NUCLEOTIDE SEQUENCE</scope>
    <source>
        <strain evidence="3">MA453B</strain>
    </source>
</reference>
<dbReference type="SUPFAM" id="SSF56112">
    <property type="entry name" value="Protein kinase-like (PK-like)"/>
    <property type="match status" value="1"/>
</dbReference>
<protein>
    <submittedName>
        <fullName evidence="3">18857_t:CDS:1</fullName>
    </submittedName>
</protein>
<keyword evidence="1" id="KW-0067">ATP-binding</keyword>
<name>A0A9N9J5P0_9GLOM</name>
<keyword evidence="4" id="KW-1185">Reference proteome</keyword>
<evidence type="ECO:0000313" key="3">
    <source>
        <dbReference type="EMBL" id="CAG8765771.1"/>
    </source>
</evidence>
<dbReference type="GO" id="GO:0005524">
    <property type="term" value="F:ATP binding"/>
    <property type="evidence" value="ECO:0007669"/>
    <property type="project" value="UniProtKB-UniRule"/>
</dbReference>
<dbReference type="InterPro" id="IPR051681">
    <property type="entry name" value="Ser/Thr_Kinases-Pseudokinases"/>
</dbReference>
<proteinExistence type="predicted"/>
<feature type="binding site" evidence="1">
    <location>
        <position position="55"/>
    </location>
    <ligand>
        <name>ATP</name>
        <dbReference type="ChEBI" id="CHEBI:30616"/>
    </ligand>
</feature>
<dbReference type="InterPro" id="IPR000719">
    <property type="entry name" value="Prot_kinase_dom"/>
</dbReference>
<dbReference type="PROSITE" id="PS00107">
    <property type="entry name" value="PROTEIN_KINASE_ATP"/>
    <property type="match status" value="1"/>
</dbReference>
<organism evidence="3 4">
    <name type="scientific">Dentiscutata erythropus</name>
    <dbReference type="NCBI Taxonomy" id="1348616"/>
    <lineage>
        <taxon>Eukaryota</taxon>
        <taxon>Fungi</taxon>
        <taxon>Fungi incertae sedis</taxon>
        <taxon>Mucoromycota</taxon>
        <taxon>Glomeromycotina</taxon>
        <taxon>Glomeromycetes</taxon>
        <taxon>Diversisporales</taxon>
        <taxon>Gigasporaceae</taxon>
        <taxon>Dentiscutata</taxon>
    </lineage>
</organism>
<dbReference type="OrthoDB" id="2423522at2759"/>
<dbReference type="EMBL" id="CAJVPY010018185">
    <property type="protein sequence ID" value="CAG8765771.1"/>
    <property type="molecule type" value="Genomic_DNA"/>
</dbReference>
<evidence type="ECO:0000256" key="1">
    <source>
        <dbReference type="PROSITE-ProRule" id="PRU10141"/>
    </source>
</evidence>
<dbReference type="InterPro" id="IPR017441">
    <property type="entry name" value="Protein_kinase_ATP_BS"/>
</dbReference>
<sequence>MSSLKAWFNAAISGREFNEILYDDLKELVHIGRGAFGEVYKANCVSIENTVAVKKIFKSYLEKQDEFGAFIKELKLHRQLDNNRIIKFIGISKGLSDPAIWISIEKGAREAPISNTPVGYIELYKKFWDTYPYRRPNISEIVTCLSTMRLEPVYDSTSSQLETSRSLNSHLSSIIGTDHNSTLTFDDKFVISLKSSDETLDYGKCKCGHKFTNVEWCNKCESENFQSNFNHWTSGGYSTINSAIWRDGPREEWDEKTCRWKRASNTKVIVRYSKESTSDISMWLKEVKLHLCCDKTIQCYGITRNHLTGEYGLVQKYASYGDLRSFISQKAFIGWWQKLKILEGII</sequence>
<feature type="domain" description="Protein kinase" evidence="2">
    <location>
        <begin position="27"/>
        <end position="93"/>
    </location>
</feature>
<accession>A0A9N9J5P0</accession>
<keyword evidence="1" id="KW-0547">Nucleotide-binding</keyword>
<dbReference type="InterPro" id="IPR011009">
    <property type="entry name" value="Kinase-like_dom_sf"/>
</dbReference>
<dbReference type="Gene3D" id="3.30.200.20">
    <property type="entry name" value="Phosphorylase Kinase, domain 1"/>
    <property type="match status" value="1"/>
</dbReference>
<dbReference type="AlphaFoldDB" id="A0A9N9J5P0"/>
<evidence type="ECO:0000259" key="2">
    <source>
        <dbReference type="Pfam" id="PF00069"/>
    </source>
</evidence>
<dbReference type="GO" id="GO:0004674">
    <property type="term" value="F:protein serine/threonine kinase activity"/>
    <property type="evidence" value="ECO:0007669"/>
    <property type="project" value="TreeGrafter"/>
</dbReference>
<evidence type="ECO:0000313" key="4">
    <source>
        <dbReference type="Proteomes" id="UP000789405"/>
    </source>
</evidence>
<dbReference type="Pfam" id="PF00069">
    <property type="entry name" value="Pkinase"/>
    <property type="match status" value="1"/>
</dbReference>
<comment type="caution">
    <text evidence="3">The sequence shown here is derived from an EMBL/GenBank/DDBJ whole genome shotgun (WGS) entry which is preliminary data.</text>
</comment>
<dbReference type="PANTHER" id="PTHR44329:SF214">
    <property type="entry name" value="PROTEIN KINASE DOMAIN-CONTAINING PROTEIN"/>
    <property type="match status" value="1"/>
</dbReference>
<gene>
    <name evidence="3" type="ORF">DERYTH_LOCUS18222</name>
</gene>
<dbReference type="PANTHER" id="PTHR44329">
    <property type="entry name" value="SERINE/THREONINE-PROTEIN KINASE TNNI3K-RELATED"/>
    <property type="match status" value="1"/>
</dbReference>